<reference evidence="3" key="1">
    <citation type="submission" date="2024-02" db="EMBL/GenBank/DDBJ databases">
        <authorList>
            <consortium name="ELIXIR-Norway"/>
            <consortium name="Elixir Norway"/>
        </authorList>
    </citation>
    <scope>NUCLEOTIDE SEQUENCE</scope>
</reference>
<dbReference type="Pfam" id="PF10260">
    <property type="entry name" value="SAYSvFN"/>
    <property type="match status" value="1"/>
</dbReference>
<dbReference type="InterPro" id="IPR000626">
    <property type="entry name" value="Ubiquitin-like_dom"/>
</dbReference>
<evidence type="ECO:0000259" key="2">
    <source>
        <dbReference type="PROSITE" id="PS50053"/>
    </source>
</evidence>
<feature type="transmembrane region" description="Helical" evidence="1">
    <location>
        <begin position="158"/>
        <end position="175"/>
    </location>
</feature>
<dbReference type="PANTHER" id="PTHR13527">
    <property type="entry name" value="SAYSVFN DOMAIN-CONTAINING PROTEIN 1"/>
    <property type="match status" value="1"/>
</dbReference>
<keyword evidence="1" id="KW-0472">Membrane</keyword>
<gene>
    <name evidence="3" type="ORF">CSSPTR1EN2_LOCUS8734</name>
</gene>
<proteinExistence type="predicted"/>
<dbReference type="PANTHER" id="PTHR13527:SF0">
    <property type="entry name" value="SAYSVFN DOMAIN-CONTAINING PROTEIN 1"/>
    <property type="match status" value="1"/>
</dbReference>
<feature type="domain" description="Ubiquitin-like" evidence="2">
    <location>
        <begin position="2"/>
        <end position="56"/>
    </location>
</feature>
<dbReference type="InterPro" id="IPR019387">
    <property type="entry name" value="SAYSvFN_dom"/>
</dbReference>
<keyword evidence="4" id="KW-1185">Reference proteome</keyword>
<organism evidence="3 4">
    <name type="scientific">Sphagnum troendelagicum</name>
    <dbReference type="NCBI Taxonomy" id="128251"/>
    <lineage>
        <taxon>Eukaryota</taxon>
        <taxon>Viridiplantae</taxon>
        <taxon>Streptophyta</taxon>
        <taxon>Embryophyta</taxon>
        <taxon>Bryophyta</taxon>
        <taxon>Sphagnophytina</taxon>
        <taxon>Sphagnopsida</taxon>
        <taxon>Sphagnales</taxon>
        <taxon>Sphagnaceae</taxon>
        <taxon>Sphagnum</taxon>
    </lineage>
</organism>
<keyword evidence="1" id="KW-1133">Transmembrane helix</keyword>
<sequence>MVKLQLTTVGSTRRQVLELPSSQVQVSEVRRMVEKELGLPYERLKLVVGGKTLEDESKGKPVTVSFVDGDSMIAIVAPKAPPKHITTRNEDDEDDEDLRFKLHEAASPMQKYIATIMQEKLKIPDLVLTVFFFLSLRAWLLVIIWFLLAPIAHQWDLGPVYIIVTAFSIIVFNLGNRQAGEASAYSIFNEGFRELPGTLNAERLDRDIRAGQF</sequence>
<dbReference type="EMBL" id="OZ019907">
    <property type="protein sequence ID" value="CAK9207209.1"/>
    <property type="molecule type" value="Genomic_DNA"/>
</dbReference>
<dbReference type="PROSITE" id="PS50053">
    <property type="entry name" value="UBIQUITIN_2"/>
    <property type="match status" value="1"/>
</dbReference>
<evidence type="ECO:0000313" key="4">
    <source>
        <dbReference type="Proteomes" id="UP001497512"/>
    </source>
</evidence>
<feature type="transmembrane region" description="Helical" evidence="1">
    <location>
        <begin position="126"/>
        <end position="152"/>
    </location>
</feature>
<dbReference type="InterPro" id="IPR039159">
    <property type="entry name" value="SAYSD1"/>
</dbReference>
<protein>
    <recommendedName>
        <fullName evidence="2">Ubiquitin-like domain-containing protein</fullName>
    </recommendedName>
</protein>
<dbReference type="SUPFAM" id="SSF54236">
    <property type="entry name" value="Ubiquitin-like"/>
    <property type="match status" value="1"/>
</dbReference>
<dbReference type="InterPro" id="IPR029071">
    <property type="entry name" value="Ubiquitin-like_domsf"/>
</dbReference>
<dbReference type="Proteomes" id="UP001497512">
    <property type="component" value="Chromosome 15"/>
</dbReference>
<evidence type="ECO:0000313" key="3">
    <source>
        <dbReference type="EMBL" id="CAK9207209.1"/>
    </source>
</evidence>
<accession>A0ABP0TXB3</accession>
<name>A0ABP0TXB3_9BRYO</name>
<keyword evidence="1" id="KW-0812">Transmembrane</keyword>
<evidence type="ECO:0000256" key="1">
    <source>
        <dbReference type="SAM" id="Phobius"/>
    </source>
</evidence>